<dbReference type="Pfam" id="PF01078">
    <property type="entry name" value="Mg_chelatase"/>
    <property type="match status" value="1"/>
</dbReference>
<reference evidence="2" key="2">
    <citation type="submission" date="2020-09" db="EMBL/GenBank/DDBJ databases">
        <authorList>
            <person name="Sun Q."/>
            <person name="Ohkuma M."/>
        </authorList>
    </citation>
    <scope>NUCLEOTIDE SEQUENCE</scope>
    <source>
        <strain evidence="2">JCM 12580</strain>
    </source>
</reference>
<reference evidence="2" key="1">
    <citation type="journal article" date="2014" name="Int. J. Syst. Evol. Microbiol.">
        <title>Complete genome sequence of Corynebacterium casei LMG S-19264T (=DSM 44701T), isolated from a smear-ripened cheese.</title>
        <authorList>
            <consortium name="US DOE Joint Genome Institute (JGI-PGF)"/>
            <person name="Walter F."/>
            <person name="Albersmeier A."/>
            <person name="Kalinowski J."/>
            <person name="Ruckert C."/>
        </authorList>
    </citation>
    <scope>NUCLEOTIDE SEQUENCE</scope>
    <source>
        <strain evidence="2">JCM 12580</strain>
    </source>
</reference>
<dbReference type="InterPro" id="IPR014721">
    <property type="entry name" value="Ribsml_uS5_D2-typ_fold_subgr"/>
</dbReference>
<dbReference type="Gene3D" id="3.30.230.10">
    <property type="match status" value="1"/>
</dbReference>
<name>A0A917PVM6_9BACI</name>
<keyword evidence="3" id="KW-1185">Reference proteome</keyword>
<comment type="caution">
    <text evidence="2">The sequence shown here is derived from an EMBL/GenBank/DDBJ whole genome shotgun (WGS) entry which is preliminary data.</text>
</comment>
<dbReference type="GO" id="GO:0005524">
    <property type="term" value="F:ATP binding"/>
    <property type="evidence" value="ECO:0007669"/>
    <property type="project" value="InterPro"/>
</dbReference>
<evidence type="ECO:0000313" key="3">
    <source>
        <dbReference type="Proteomes" id="UP000658382"/>
    </source>
</evidence>
<dbReference type="Gene3D" id="3.40.50.300">
    <property type="entry name" value="P-loop containing nucleotide triphosphate hydrolases"/>
    <property type="match status" value="1"/>
</dbReference>
<protein>
    <recommendedName>
        <fullName evidence="1">Magnesium chelatase ChlI-like catalytic domain-containing protein</fullName>
    </recommendedName>
</protein>
<organism evidence="2 3">
    <name type="scientific">Lentibacillus kapialis</name>
    <dbReference type="NCBI Taxonomy" id="340214"/>
    <lineage>
        <taxon>Bacteria</taxon>
        <taxon>Bacillati</taxon>
        <taxon>Bacillota</taxon>
        <taxon>Bacilli</taxon>
        <taxon>Bacillales</taxon>
        <taxon>Bacillaceae</taxon>
        <taxon>Lentibacillus</taxon>
    </lineage>
</organism>
<dbReference type="InterPro" id="IPR020568">
    <property type="entry name" value="Ribosomal_Su5_D2-typ_SF"/>
</dbReference>
<dbReference type="Pfam" id="PF13541">
    <property type="entry name" value="ChlI"/>
    <property type="match status" value="1"/>
</dbReference>
<dbReference type="SUPFAM" id="SSF54211">
    <property type="entry name" value="Ribosomal protein S5 domain 2-like"/>
    <property type="match status" value="1"/>
</dbReference>
<feature type="domain" description="Magnesium chelatase ChlI-like catalytic" evidence="1">
    <location>
        <begin position="172"/>
        <end position="214"/>
    </location>
</feature>
<accession>A0A917PVM6</accession>
<proteinExistence type="predicted"/>
<dbReference type="EMBL" id="BMNQ01000017">
    <property type="protein sequence ID" value="GGJ93960.1"/>
    <property type="molecule type" value="Genomic_DNA"/>
</dbReference>
<dbReference type="InterPro" id="IPR000523">
    <property type="entry name" value="Mg_chelatse_chII-like_cat_dom"/>
</dbReference>
<gene>
    <name evidence="2" type="ORF">GCM10007063_15600</name>
</gene>
<sequence length="219" mass="23746">MPGVEGVNIVGLPDASVKESKDRVMAALYANNCEVPDKKIVINLSPAEQKKNSPIFDFAMAIGVMKESGDLKETIPDDAAFLGVLSLGSTIKPVDGMLPAIVAAKKEGVNHLCLTPMKDTPFPQIDGMDYCFVETLHDVVASFSGQLSSFAITSITSSEAKNPPEPVTYNKDFQHILGHKQAKRALEITAVCGHNVLMTGPLEVGKVYWPKRFHRFCLS</sequence>
<dbReference type="Proteomes" id="UP000658382">
    <property type="component" value="Unassembled WGS sequence"/>
</dbReference>
<dbReference type="AlphaFoldDB" id="A0A917PVM6"/>
<evidence type="ECO:0000259" key="1">
    <source>
        <dbReference type="Pfam" id="PF01078"/>
    </source>
</evidence>
<evidence type="ECO:0000313" key="2">
    <source>
        <dbReference type="EMBL" id="GGJ93960.1"/>
    </source>
</evidence>
<dbReference type="InterPro" id="IPR027417">
    <property type="entry name" value="P-loop_NTPase"/>
</dbReference>